<sequence length="75" mass="8483">MFSSLLALRATPLSKLIDAHQGPLSTRPLPHCHHRRSSSHKLRPRTFHPPTRHANLSIQDHPSPTDAHPTPARRH</sequence>
<name>A0A5C3M2Q9_9AGAR</name>
<evidence type="ECO:0000313" key="2">
    <source>
        <dbReference type="EMBL" id="TFK35331.1"/>
    </source>
</evidence>
<evidence type="ECO:0000313" key="3">
    <source>
        <dbReference type="Proteomes" id="UP000308652"/>
    </source>
</evidence>
<feature type="region of interest" description="Disordered" evidence="1">
    <location>
        <begin position="14"/>
        <end position="75"/>
    </location>
</feature>
<proteinExistence type="predicted"/>
<gene>
    <name evidence="2" type="ORF">BDQ12DRAFT_688326</name>
</gene>
<dbReference type="Proteomes" id="UP000308652">
    <property type="component" value="Unassembled WGS sequence"/>
</dbReference>
<accession>A0A5C3M2Q9</accession>
<evidence type="ECO:0000256" key="1">
    <source>
        <dbReference type="SAM" id="MobiDB-lite"/>
    </source>
</evidence>
<organism evidence="2 3">
    <name type="scientific">Crucibulum laeve</name>
    <dbReference type="NCBI Taxonomy" id="68775"/>
    <lineage>
        <taxon>Eukaryota</taxon>
        <taxon>Fungi</taxon>
        <taxon>Dikarya</taxon>
        <taxon>Basidiomycota</taxon>
        <taxon>Agaricomycotina</taxon>
        <taxon>Agaricomycetes</taxon>
        <taxon>Agaricomycetidae</taxon>
        <taxon>Agaricales</taxon>
        <taxon>Agaricineae</taxon>
        <taxon>Nidulariaceae</taxon>
        <taxon>Crucibulum</taxon>
    </lineage>
</organism>
<dbReference type="EMBL" id="ML213622">
    <property type="protein sequence ID" value="TFK35331.1"/>
    <property type="molecule type" value="Genomic_DNA"/>
</dbReference>
<protein>
    <submittedName>
        <fullName evidence="2">Uncharacterized protein</fullName>
    </submittedName>
</protein>
<keyword evidence="3" id="KW-1185">Reference proteome</keyword>
<feature type="compositionally biased region" description="Basic residues" evidence="1">
    <location>
        <begin position="30"/>
        <end position="46"/>
    </location>
</feature>
<reference evidence="2 3" key="1">
    <citation type="journal article" date="2019" name="Nat. Ecol. Evol.">
        <title>Megaphylogeny resolves global patterns of mushroom evolution.</title>
        <authorList>
            <person name="Varga T."/>
            <person name="Krizsan K."/>
            <person name="Foldi C."/>
            <person name="Dima B."/>
            <person name="Sanchez-Garcia M."/>
            <person name="Sanchez-Ramirez S."/>
            <person name="Szollosi G.J."/>
            <person name="Szarkandi J.G."/>
            <person name="Papp V."/>
            <person name="Albert L."/>
            <person name="Andreopoulos W."/>
            <person name="Angelini C."/>
            <person name="Antonin V."/>
            <person name="Barry K.W."/>
            <person name="Bougher N.L."/>
            <person name="Buchanan P."/>
            <person name="Buyck B."/>
            <person name="Bense V."/>
            <person name="Catcheside P."/>
            <person name="Chovatia M."/>
            <person name="Cooper J."/>
            <person name="Damon W."/>
            <person name="Desjardin D."/>
            <person name="Finy P."/>
            <person name="Geml J."/>
            <person name="Haridas S."/>
            <person name="Hughes K."/>
            <person name="Justo A."/>
            <person name="Karasinski D."/>
            <person name="Kautmanova I."/>
            <person name="Kiss B."/>
            <person name="Kocsube S."/>
            <person name="Kotiranta H."/>
            <person name="LaButti K.M."/>
            <person name="Lechner B.E."/>
            <person name="Liimatainen K."/>
            <person name="Lipzen A."/>
            <person name="Lukacs Z."/>
            <person name="Mihaltcheva S."/>
            <person name="Morgado L.N."/>
            <person name="Niskanen T."/>
            <person name="Noordeloos M.E."/>
            <person name="Ohm R.A."/>
            <person name="Ortiz-Santana B."/>
            <person name="Ovrebo C."/>
            <person name="Racz N."/>
            <person name="Riley R."/>
            <person name="Savchenko A."/>
            <person name="Shiryaev A."/>
            <person name="Soop K."/>
            <person name="Spirin V."/>
            <person name="Szebenyi C."/>
            <person name="Tomsovsky M."/>
            <person name="Tulloss R.E."/>
            <person name="Uehling J."/>
            <person name="Grigoriev I.V."/>
            <person name="Vagvolgyi C."/>
            <person name="Papp T."/>
            <person name="Martin F.M."/>
            <person name="Miettinen O."/>
            <person name="Hibbett D.S."/>
            <person name="Nagy L.G."/>
        </authorList>
    </citation>
    <scope>NUCLEOTIDE SEQUENCE [LARGE SCALE GENOMIC DNA]</scope>
    <source>
        <strain evidence="2 3">CBS 166.37</strain>
    </source>
</reference>
<dbReference type="AlphaFoldDB" id="A0A5C3M2Q9"/>